<dbReference type="InterPro" id="IPR021109">
    <property type="entry name" value="Peptidase_aspartic_dom_sf"/>
</dbReference>
<organism evidence="2 3">
    <name type="scientific">Solanum verrucosum</name>
    <dbReference type="NCBI Taxonomy" id="315347"/>
    <lineage>
        <taxon>Eukaryota</taxon>
        <taxon>Viridiplantae</taxon>
        <taxon>Streptophyta</taxon>
        <taxon>Embryophyta</taxon>
        <taxon>Tracheophyta</taxon>
        <taxon>Spermatophyta</taxon>
        <taxon>Magnoliopsida</taxon>
        <taxon>eudicotyledons</taxon>
        <taxon>Gunneridae</taxon>
        <taxon>Pentapetalae</taxon>
        <taxon>asterids</taxon>
        <taxon>lamiids</taxon>
        <taxon>Solanales</taxon>
        <taxon>Solanaceae</taxon>
        <taxon>Solanoideae</taxon>
        <taxon>Solaneae</taxon>
        <taxon>Solanum</taxon>
    </lineage>
</organism>
<dbReference type="Pfam" id="PF00078">
    <property type="entry name" value="RVT_1"/>
    <property type="match status" value="1"/>
</dbReference>
<dbReference type="PANTHER" id="PTHR24559">
    <property type="entry name" value="TRANSPOSON TY3-I GAG-POL POLYPROTEIN"/>
    <property type="match status" value="1"/>
</dbReference>
<keyword evidence="3" id="KW-1185">Reference proteome</keyword>
<accession>A0AAF0Q856</accession>
<dbReference type="InterPro" id="IPR053134">
    <property type="entry name" value="RNA-dir_DNA_polymerase"/>
</dbReference>
<dbReference type="SUPFAM" id="SSF56672">
    <property type="entry name" value="DNA/RNA polymerases"/>
    <property type="match status" value="1"/>
</dbReference>
<dbReference type="Gene3D" id="3.10.10.10">
    <property type="entry name" value="HIV Type 1 Reverse Transcriptase, subunit A, domain 1"/>
    <property type="match status" value="1"/>
</dbReference>
<dbReference type="Proteomes" id="UP001234989">
    <property type="component" value="Chromosome 3"/>
</dbReference>
<dbReference type="InterPro" id="IPR000477">
    <property type="entry name" value="RT_dom"/>
</dbReference>
<proteinExistence type="predicted"/>
<dbReference type="Gene3D" id="3.30.70.270">
    <property type="match status" value="1"/>
</dbReference>
<dbReference type="InterPro" id="IPR043128">
    <property type="entry name" value="Rev_trsase/Diguanyl_cyclase"/>
</dbReference>
<dbReference type="Gene3D" id="2.40.70.10">
    <property type="entry name" value="Acid Proteases"/>
    <property type="match status" value="1"/>
</dbReference>
<feature type="domain" description="Reverse transcriptase" evidence="1">
    <location>
        <begin position="137"/>
        <end position="258"/>
    </location>
</feature>
<sequence>MKDHLINCHISLPHRVTGVDLVKLDMLHFDVILGMDWLHACFASIDCRTQVKDVESETPPLDSIPIVREFPDDLPGIPSEREIDFGIDLIPDTKPISIPPYRAPAELKKLKGQLKDLLDKGFIQLSISPWGAPVLFVKKKDGSLRMCIDYSQLNKVTVKNKYQLPRIDDLFDQLQGYFSKIDLRSRYHQLRVRDVDIPKTTFRTRYGHFEFLVMSFGLTNAPTAFMDVMNGVFRQYLDSFMIVFIDDILIYYKSERYHI</sequence>
<dbReference type="InterPro" id="IPR043502">
    <property type="entry name" value="DNA/RNA_pol_sf"/>
</dbReference>
<reference evidence="2" key="1">
    <citation type="submission" date="2023-08" db="EMBL/GenBank/DDBJ databases">
        <title>A de novo genome assembly of Solanum verrucosum Schlechtendal, a Mexican diploid species geographically isolated from the other diploid A-genome species in potato relatives.</title>
        <authorList>
            <person name="Hosaka K."/>
        </authorList>
    </citation>
    <scope>NUCLEOTIDE SEQUENCE</scope>
    <source>
        <tissue evidence="2">Young leaves</tissue>
    </source>
</reference>
<dbReference type="CDD" id="cd01647">
    <property type="entry name" value="RT_LTR"/>
    <property type="match status" value="1"/>
</dbReference>
<evidence type="ECO:0000313" key="2">
    <source>
        <dbReference type="EMBL" id="WMV18631.1"/>
    </source>
</evidence>
<dbReference type="Pfam" id="PF08284">
    <property type="entry name" value="RVP_2"/>
    <property type="match status" value="1"/>
</dbReference>
<gene>
    <name evidence="2" type="ORF">MTR67_012016</name>
</gene>
<dbReference type="EMBL" id="CP133614">
    <property type="protein sequence ID" value="WMV18631.1"/>
    <property type="molecule type" value="Genomic_DNA"/>
</dbReference>
<dbReference type="PANTHER" id="PTHR24559:SF444">
    <property type="entry name" value="REVERSE TRANSCRIPTASE DOMAIN-CONTAINING PROTEIN"/>
    <property type="match status" value="1"/>
</dbReference>
<dbReference type="AlphaFoldDB" id="A0AAF0Q856"/>
<name>A0AAF0Q856_SOLVR</name>
<evidence type="ECO:0000313" key="3">
    <source>
        <dbReference type="Proteomes" id="UP001234989"/>
    </source>
</evidence>
<evidence type="ECO:0000259" key="1">
    <source>
        <dbReference type="Pfam" id="PF00078"/>
    </source>
</evidence>
<protein>
    <recommendedName>
        <fullName evidence="1">Reverse transcriptase domain-containing protein</fullName>
    </recommendedName>
</protein>